<dbReference type="RefSeq" id="WP_145026547.1">
    <property type="nucleotide sequence ID" value="NZ_CP036271.1"/>
</dbReference>
<proteinExistence type="predicted"/>
<keyword evidence="1" id="KW-0472">Membrane</keyword>
<dbReference type="EMBL" id="CP036271">
    <property type="protein sequence ID" value="QDT52279.1"/>
    <property type="molecule type" value="Genomic_DNA"/>
</dbReference>
<gene>
    <name evidence="2" type="ORF">Pan44_02880</name>
</gene>
<keyword evidence="3" id="KW-1185">Reference proteome</keyword>
<dbReference type="OrthoDB" id="288814at2"/>
<dbReference type="AlphaFoldDB" id="A0A517S823"/>
<name>A0A517S823_9PLAN</name>
<feature type="transmembrane region" description="Helical" evidence="1">
    <location>
        <begin position="47"/>
        <end position="66"/>
    </location>
</feature>
<organism evidence="2 3">
    <name type="scientific">Caulifigura coniformis</name>
    <dbReference type="NCBI Taxonomy" id="2527983"/>
    <lineage>
        <taxon>Bacteria</taxon>
        <taxon>Pseudomonadati</taxon>
        <taxon>Planctomycetota</taxon>
        <taxon>Planctomycetia</taxon>
        <taxon>Planctomycetales</taxon>
        <taxon>Planctomycetaceae</taxon>
        <taxon>Caulifigura</taxon>
    </lineage>
</organism>
<evidence type="ECO:0000256" key="1">
    <source>
        <dbReference type="SAM" id="Phobius"/>
    </source>
</evidence>
<evidence type="ECO:0000313" key="2">
    <source>
        <dbReference type="EMBL" id="QDT52279.1"/>
    </source>
</evidence>
<feature type="transmembrane region" description="Helical" evidence="1">
    <location>
        <begin position="7"/>
        <end position="27"/>
    </location>
</feature>
<keyword evidence="1" id="KW-0812">Transmembrane</keyword>
<accession>A0A517S823</accession>
<evidence type="ECO:0000313" key="3">
    <source>
        <dbReference type="Proteomes" id="UP000315700"/>
    </source>
</evidence>
<reference evidence="2 3" key="1">
    <citation type="submission" date="2019-02" db="EMBL/GenBank/DDBJ databases">
        <title>Deep-cultivation of Planctomycetes and their phenomic and genomic characterization uncovers novel biology.</title>
        <authorList>
            <person name="Wiegand S."/>
            <person name="Jogler M."/>
            <person name="Boedeker C."/>
            <person name="Pinto D."/>
            <person name="Vollmers J."/>
            <person name="Rivas-Marin E."/>
            <person name="Kohn T."/>
            <person name="Peeters S.H."/>
            <person name="Heuer A."/>
            <person name="Rast P."/>
            <person name="Oberbeckmann S."/>
            <person name="Bunk B."/>
            <person name="Jeske O."/>
            <person name="Meyerdierks A."/>
            <person name="Storesund J.E."/>
            <person name="Kallscheuer N."/>
            <person name="Luecker S."/>
            <person name="Lage O.M."/>
            <person name="Pohl T."/>
            <person name="Merkel B.J."/>
            <person name="Hornburger P."/>
            <person name="Mueller R.-W."/>
            <person name="Bruemmer F."/>
            <person name="Labrenz M."/>
            <person name="Spormann A.M."/>
            <person name="Op den Camp H."/>
            <person name="Overmann J."/>
            <person name="Amann R."/>
            <person name="Jetten M.S.M."/>
            <person name="Mascher T."/>
            <person name="Medema M.H."/>
            <person name="Devos D.P."/>
            <person name="Kaster A.-K."/>
            <person name="Ovreas L."/>
            <person name="Rohde M."/>
            <person name="Galperin M.Y."/>
            <person name="Jogler C."/>
        </authorList>
    </citation>
    <scope>NUCLEOTIDE SEQUENCE [LARGE SCALE GENOMIC DNA]</scope>
    <source>
        <strain evidence="2 3">Pan44</strain>
    </source>
</reference>
<sequence>MSDRITLGFNVLMIAYLSALGFFKFAFSGSIRTVPFEGLILTTLLDLVRYLVVLVISTWFLREFWFRLVSPMFRIRPVEFQEAMAILLMLAVVSR</sequence>
<keyword evidence="1" id="KW-1133">Transmembrane helix</keyword>
<dbReference type="KEGG" id="ccos:Pan44_02880"/>
<dbReference type="Proteomes" id="UP000315700">
    <property type="component" value="Chromosome"/>
</dbReference>
<protein>
    <submittedName>
        <fullName evidence="2">Uncharacterized protein</fullName>
    </submittedName>
</protein>
<dbReference type="InParanoid" id="A0A517S823"/>